<dbReference type="AlphaFoldDB" id="A0A645EWG8"/>
<evidence type="ECO:0000313" key="1">
    <source>
        <dbReference type="EMBL" id="MPN04843.1"/>
    </source>
</evidence>
<accession>A0A645EWG8</accession>
<protein>
    <submittedName>
        <fullName evidence="1">Uncharacterized protein</fullName>
    </submittedName>
</protein>
<comment type="caution">
    <text evidence="1">The sequence shown here is derived from an EMBL/GenBank/DDBJ whole genome shotgun (WGS) entry which is preliminary data.</text>
</comment>
<gene>
    <name evidence="1" type="ORF">SDC9_152091</name>
</gene>
<proteinExistence type="predicted"/>
<reference evidence="1" key="1">
    <citation type="submission" date="2019-08" db="EMBL/GenBank/DDBJ databases">
        <authorList>
            <person name="Kucharzyk K."/>
            <person name="Murdoch R.W."/>
            <person name="Higgins S."/>
            <person name="Loffler F."/>
        </authorList>
    </citation>
    <scope>NUCLEOTIDE SEQUENCE</scope>
</reference>
<organism evidence="1">
    <name type="scientific">bioreactor metagenome</name>
    <dbReference type="NCBI Taxonomy" id="1076179"/>
    <lineage>
        <taxon>unclassified sequences</taxon>
        <taxon>metagenomes</taxon>
        <taxon>ecological metagenomes</taxon>
    </lineage>
</organism>
<dbReference type="EMBL" id="VSSQ01050762">
    <property type="protein sequence ID" value="MPN04843.1"/>
    <property type="molecule type" value="Genomic_DNA"/>
</dbReference>
<name>A0A645EWG8_9ZZZZ</name>
<sequence length="95" mass="10713">MGDSHRDGEIDRFAGLYSEISVGDGTLQRVQKRLSFAWTKVIGDHSEFFPADSIESGVRGRQFVEHSCQLLQDAVTTVMSITIIVIFEMINIDHR</sequence>